<evidence type="ECO:0000313" key="8">
    <source>
        <dbReference type="EMBL" id="SEM15413.1"/>
    </source>
</evidence>
<dbReference type="PANTHER" id="PTHR36985">
    <property type="entry name" value="TRANSLOCATION AND ASSEMBLY MODULE SUBUNIT TAMB"/>
    <property type="match status" value="1"/>
</dbReference>
<dbReference type="Pfam" id="PF04357">
    <property type="entry name" value="TamB"/>
    <property type="match status" value="1"/>
</dbReference>
<keyword evidence="4" id="KW-0472">Membrane</keyword>
<dbReference type="GO" id="GO:0005886">
    <property type="term" value="C:plasma membrane"/>
    <property type="evidence" value="ECO:0007669"/>
    <property type="project" value="InterPro"/>
</dbReference>
<name>A0A1H7W1Q2_9RHOB</name>
<keyword evidence="3" id="KW-1133">Transmembrane helix</keyword>
<evidence type="ECO:0000256" key="4">
    <source>
        <dbReference type="ARBA" id="ARBA00023136"/>
    </source>
</evidence>
<dbReference type="EMBL" id="FOBO01000002">
    <property type="protein sequence ID" value="SEM15413.1"/>
    <property type="molecule type" value="Genomic_DNA"/>
</dbReference>
<dbReference type="PANTHER" id="PTHR36985:SF1">
    <property type="entry name" value="TRANSLOCATION AND ASSEMBLY MODULE SUBUNIT TAMB"/>
    <property type="match status" value="1"/>
</dbReference>
<feature type="domain" description="Translocation and assembly module TamB C-terminal" evidence="7">
    <location>
        <begin position="1065"/>
        <end position="1414"/>
    </location>
</feature>
<dbReference type="GO" id="GO:0097347">
    <property type="term" value="C:TAM protein secretion complex"/>
    <property type="evidence" value="ECO:0007669"/>
    <property type="project" value="TreeGrafter"/>
</dbReference>
<feature type="chain" id="PRO_5010267575" evidence="6">
    <location>
        <begin position="21"/>
        <end position="1414"/>
    </location>
</feature>
<dbReference type="Proteomes" id="UP000182160">
    <property type="component" value="Unassembled WGS sequence"/>
</dbReference>
<dbReference type="InterPro" id="IPR007452">
    <property type="entry name" value="TamB_C"/>
</dbReference>
<evidence type="ECO:0000259" key="7">
    <source>
        <dbReference type="Pfam" id="PF04357"/>
    </source>
</evidence>
<evidence type="ECO:0000256" key="5">
    <source>
        <dbReference type="SAM" id="MobiDB-lite"/>
    </source>
</evidence>
<evidence type="ECO:0000256" key="6">
    <source>
        <dbReference type="SAM" id="SignalP"/>
    </source>
</evidence>
<dbReference type="RefSeq" id="WP_074784941.1">
    <property type="nucleotide sequence ID" value="NZ_FOBO01000002.1"/>
</dbReference>
<keyword evidence="2" id="KW-0812">Transmembrane</keyword>
<feature type="region of interest" description="Disordered" evidence="5">
    <location>
        <begin position="1160"/>
        <end position="1181"/>
    </location>
</feature>
<reference evidence="8 9" key="1">
    <citation type="submission" date="2016-10" db="EMBL/GenBank/DDBJ databases">
        <authorList>
            <person name="de Groot N.N."/>
        </authorList>
    </citation>
    <scope>NUCLEOTIDE SEQUENCE [LARGE SCALE GENOMIC DNA]</scope>
    <source>
        <strain evidence="8 9">DSM 11457</strain>
    </source>
</reference>
<keyword evidence="6" id="KW-0732">Signal</keyword>
<dbReference type="GO" id="GO:0009306">
    <property type="term" value="P:protein secretion"/>
    <property type="evidence" value="ECO:0007669"/>
    <property type="project" value="InterPro"/>
</dbReference>
<organism evidence="8 9">
    <name type="scientific">Roseovarius tolerans</name>
    <dbReference type="NCBI Taxonomy" id="74031"/>
    <lineage>
        <taxon>Bacteria</taxon>
        <taxon>Pseudomonadati</taxon>
        <taxon>Pseudomonadota</taxon>
        <taxon>Alphaproteobacteria</taxon>
        <taxon>Rhodobacterales</taxon>
        <taxon>Roseobacteraceae</taxon>
        <taxon>Roseovarius</taxon>
    </lineage>
</organism>
<sequence>MRALRLISLALTLLAGPLHAQEGEDGRGFLQSLIEDNLSGVGREVRITGFAGALSSQATLESLTIADDDSVWLRLGDVTLDWTRSALLAGRVEVNSLTAAEITLSRLPGGEAPVTPEDAEATPFALPELPVSVNIGEISAETLTLGAPILGEEIRLELFGSLSIGSGEGSVDIEVNRLDGRGEISLEAGFENDNRVLALDLTLDEAPGGIASTLLNLPDSPAIALTVQGEAPLDDYAADLWLATDGTDRLTGRLTLQGTEDGMRFNAGLDGDLTPLMAEDYRAFFGGQSTLNLTGTRAPDGALDIDRLSLSAAQLALDGTLALDAAGWPTRFDLDGNIGDGTVPVRLPVAGPPVTLEKATLNARYNAAQGDRWRATVAVTDLNQPDLRLDSATLSGRGTLRRMPPRGVTALAEFDLSGLDLADPALAEAAGTALSGHASLDWSEGAPLLLRALRVASGAATLAANGRIEALSDGFPVSGTARIDAPNLARFAALSGQDLAGAANATLAGSGSLLGGDFDISLDASTDGLAVGIPQADPLIAPETMLSIKAMRDTTGTTLDRFELENRHLRTRASGKLDSTSGSLDVSANLSDLSLADRRLDGPAEIRAQVTWAAGDDVTLTDLVAQAMGARVTGTASLSPEAPGLPASAQIKAEVADLSRFAAITGQPLEGRIDATFGGGGTIETQTLDITLEATTSGLATGIAQLDGLIASDGTLLIEAAHDDGTVTLRDLRLAYDAARINASGSGVIAEQSGQLVFDADLSDLALIDARLSGPAEARGIIARDADGALTATGLAAQLMGATLDATGTVQPDPEAFAATGNVAAKVADLSRFAALAGQPLRGSLDLTAEGETSDSGNALSLSTTLEGRNLATGIAQLDQIIAGRLSLSAQAGRTPERIEIRNIALETPQISLTAAGDGAGGPVSIDARLANLGLFAPEFSGPLSANGTVTLEGPEARRVSLNLDATGPGGTTAAVSGDVIDHGARLDLSASGALPLALANSFIQPNAINGTARYDLRVSGAPALASVSGTVTTQGTRVALPETGLAIDDLSGTANLGQSRVQTDFTARMRDGGQVTVTGPVSLTPGFNGDLSVGLAGLVLTDQLIYTTTANGDVTLNGPLTGGARIGGAITLEETNIRIPSGLGPASVSLPDLQHVNEPAAARASRQRAGLIKTEDSGGSSRPFALDLSISAPNRIFVRGRGLDAELGGRLRIRGTTAAVAPDGFFELVRGRFDILGKRLTLTEGRVTMQGSLDPYLRFVAETEVEDTVLQVIIDGLASAPEVTFASNPDLPQEEVVSRLIFGRGLDNISPFQAAQMASAVATLTGSGQNDVVGRLRGAVGLADLDVTQTEEGDTQVSAGAYISDNIYTEVTADSAGKQRINLNLDVSNSVTVKGGASNDGDTGVGIFFERDY</sequence>
<accession>A0A1H7W1Q2</accession>
<evidence type="ECO:0000256" key="3">
    <source>
        <dbReference type="ARBA" id="ARBA00022989"/>
    </source>
</evidence>
<comment type="subcellular location">
    <subcellularLocation>
        <location evidence="1">Membrane</location>
        <topology evidence="1">Single-pass membrane protein</topology>
    </subcellularLocation>
</comment>
<gene>
    <name evidence="8" type="ORF">SAMN04488077_102262</name>
</gene>
<feature type="signal peptide" evidence="6">
    <location>
        <begin position="1"/>
        <end position="20"/>
    </location>
</feature>
<proteinExistence type="predicted"/>
<protein>
    <submittedName>
        <fullName evidence="8">Autotransporter secretion inner membrane protein TamB</fullName>
    </submittedName>
</protein>
<evidence type="ECO:0000256" key="1">
    <source>
        <dbReference type="ARBA" id="ARBA00004167"/>
    </source>
</evidence>
<evidence type="ECO:0000256" key="2">
    <source>
        <dbReference type="ARBA" id="ARBA00022692"/>
    </source>
</evidence>
<evidence type="ECO:0000313" key="9">
    <source>
        <dbReference type="Proteomes" id="UP000182160"/>
    </source>
</evidence>